<name>A0AAQ3RB68_9PEZI</name>
<dbReference type="Pfam" id="PF08614">
    <property type="entry name" value="ATG16"/>
    <property type="match status" value="1"/>
</dbReference>
<feature type="compositionally biased region" description="Polar residues" evidence="3">
    <location>
        <begin position="55"/>
        <end position="78"/>
    </location>
</feature>
<accession>A0AAQ3RB68</accession>
<dbReference type="InterPro" id="IPR013923">
    <property type="entry name" value="Autophagy-rel_prot_16_dom"/>
</dbReference>
<keyword evidence="6" id="KW-1185">Reference proteome</keyword>
<dbReference type="AlphaFoldDB" id="A0AAQ3RB68"/>
<evidence type="ECO:0000259" key="4">
    <source>
        <dbReference type="Pfam" id="PF08614"/>
    </source>
</evidence>
<feature type="domain" description="Autophagy-related protein 16" evidence="4">
    <location>
        <begin position="7"/>
        <end position="203"/>
    </location>
</feature>
<dbReference type="Proteomes" id="UP001303373">
    <property type="component" value="Chromosome 3"/>
</dbReference>
<feature type="region of interest" description="Disordered" evidence="3">
    <location>
        <begin position="41"/>
        <end position="78"/>
    </location>
</feature>
<sequence>MNDWIEQYTAALAERDAREQAHAPYFEAYTKLADRTATLTAQTSLQPRSRRPESSHSIPTSPRLSNKATSRNTSAEIDTSTLANDVSRLRVDLASTQKARSALQANLETVQLSLTQLQVQHSSTVASHGALTKQKGDLERKLRDRDEELQLKRKLVEHAQDEMVALQLELHFAEDRANKFESENKELVERWMKKKSEEAEKVNRDSKWS</sequence>
<reference evidence="5 6" key="1">
    <citation type="submission" date="2023-11" db="EMBL/GenBank/DDBJ databases">
        <title>An acidophilic fungus is an integral part of prey digestion in a carnivorous sundew plant.</title>
        <authorList>
            <person name="Tsai I.J."/>
        </authorList>
    </citation>
    <scope>NUCLEOTIDE SEQUENCE [LARGE SCALE GENOMIC DNA]</scope>
    <source>
        <strain evidence="5">169a</strain>
    </source>
</reference>
<evidence type="ECO:0000256" key="1">
    <source>
        <dbReference type="ARBA" id="ARBA00005331"/>
    </source>
</evidence>
<evidence type="ECO:0000256" key="2">
    <source>
        <dbReference type="SAM" id="Coils"/>
    </source>
</evidence>
<dbReference type="Gene3D" id="1.20.5.170">
    <property type="match status" value="1"/>
</dbReference>
<organism evidence="5 6">
    <name type="scientific">Acrodontium crateriforme</name>
    <dbReference type="NCBI Taxonomy" id="150365"/>
    <lineage>
        <taxon>Eukaryota</taxon>
        <taxon>Fungi</taxon>
        <taxon>Dikarya</taxon>
        <taxon>Ascomycota</taxon>
        <taxon>Pezizomycotina</taxon>
        <taxon>Dothideomycetes</taxon>
        <taxon>Dothideomycetidae</taxon>
        <taxon>Mycosphaerellales</taxon>
        <taxon>Teratosphaeriaceae</taxon>
        <taxon>Acrodontium</taxon>
    </lineage>
</organism>
<gene>
    <name evidence="5" type="ORF">R9X50_00268200</name>
</gene>
<evidence type="ECO:0000313" key="6">
    <source>
        <dbReference type="Proteomes" id="UP001303373"/>
    </source>
</evidence>
<evidence type="ECO:0000256" key="3">
    <source>
        <dbReference type="SAM" id="MobiDB-lite"/>
    </source>
</evidence>
<dbReference type="EMBL" id="CP138582">
    <property type="protein sequence ID" value="WPG99862.1"/>
    <property type="molecule type" value="Genomic_DNA"/>
</dbReference>
<dbReference type="CDD" id="cd22887">
    <property type="entry name" value="Atg16_CCD"/>
    <property type="match status" value="1"/>
</dbReference>
<evidence type="ECO:0000313" key="5">
    <source>
        <dbReference type="EMBL" id="WPG99862.1"/>
    </source>
</evidence>
<keyword evidence="2" id="KW-0175">Coiled coil</keyword>
<proteinExistence type="inferred from homology"/>
<protein>
    <recommendedName>
        <fullName evidence="4">Autophagy-related protein 16 domain-containing protein</fullName>
    </recommendedName>
</protein>
<comment type="similarity">
    <text evidence="1">Belongs to the ATG16 family.</text>
</comment>
<feature type="coiled-coil region" evidence="2">
    <location>
        <begin position="149"/>
        <end position="190"/>
    </location>
</feature>